<accession>A0AAX3W8L6</accession>
<keyword evidence="1" id="KW-1133">Transmembrane helix</keyword>
<dbReference type="EMBL" id="CP118848">
    <property type="protein sequence ID" value="WHI61267.1"/>
    <property type="molecule type" value="Genomic_DNA"/>
</dbReference>
<dbReference type="AlphaFoldDB" id="A0AAX3W8L6"/>
<protein>
    <recommendedName>
        <fullName evidence="4">Hemolysin XhlA</fullName>
    </recommendedName>
</protein>
<gene>
    <name evidence="2" type="ORF">PYH69_06450</name>
</gene>
<reference evidence="2" key="1">
    <citation type="journal article" date="2023" name="Antibiotics">
        <title>Prevalence and Molecular Characterization of Methicillin-Resistant Staphylococci (MRS) and Mammaliicocci (MRM) in Dromedary Camels from Algeria: First Detection of SCCmec-mecC Hybrid in Methicillin-Resistant Mammaliicoccus lentus.</title>
        <authorList>
            <person name="Belhout C."/>
            <person name="Boyen F."/>
            <person name="Vereecke N."/>
            <person name="Theuns S."/>
            <person name="Taibi N."/>
            <person name="Stegger M."/>
            <person name="de la Fe-Rodriguez P.Y."/>
            <person name="Bouayad L."/>
            <person name="Elgroud R."/>
            <person name="Butaye P."/>
        </authorList>
    </citation>
    <scope>NUCLEOTIDE SEQUENCE</scope>
    <source>
        <strain evidence="2">7048</strain>
    </source>
</reference>
<evidence type="ECO:0000313" key="3">
    <source>
        <dbReference type="Proteomes" id="UP001223261"/>
    </source>
</evidence>
<organism evidence="2 3">
    <name type="scientific">Mammaliicoccus lentus</name>
    <name type="common">Staphylococcus lentus</name>
    <dbReference type="NCBI Taxonomy" id="42858"/>
    <lineage>
        <taxon>Bacteria</taxon>
        <taxon>Bacillati</taxon>
        <taxon>Bacillota</taxon>
        <taxon>Bacilli</taxon>
        <taxon>Bacillales</taxon>
        <taxon>Staphylococcaceae</taxon>
        <taxon>Mammaliicoccus</taxon>
    </lineage>
</organism>
<sequence>MSDYITKETFEQMEKRIDDKFEHLSDKIDDLSKIMENNMKLMESNVKYQISEMKNIQFKWFIGTMIAIAGVAGKVFGLY</sequence>
<evidence type="ECO:0000313" key="2">
    <source>
        <dbReference type="EMBL" id="WHI61267.1"/>
    </source>
</evidence>
<keyword evidence="1" id="KW-0472">Membrane</keyword>
<dbReference type="Proteomes" id="UP001223261">
    <property type="component" value="Chromosome"/>
</dbReference>
<dbReference type="RefSeq" id="WP_147640647.1">
    <property type="nucleotide sequence ID" value="NZ_CABIVY010000002.1"/>
</dbReference>
<evidence type="ECO:0000256" key="1">
    <source>
        <dbReference type="SAM" id="Phobius"/>
    </source>
</evidence>
<name>A0AAX3W8L6_MAMLE</name>
<proteinExistence type="predicted"/>
<evidence type="ECO:0008006" key="4">
    <source>
        <dbReference type="Google" id="ProtNLM"/>
    </source>
</evidence>
<keyword evidence="1" id="KW-0812">Transmembrane</keyword>
<feature type="transmembrane region" description="Helical" evidence="1">
    <location>
        <begin position="58"/>
        <end position="77"/>
    </location>
</feature>